<keyword evidence="5" id="KW-0812">Transmembrane</keyword>
<evidence type="ECO:0000256" key="4">
    <source>
        <dbReference type="ARBA" id="ARBA00022452"/>
    </source>
</evidence>
<organism evidence="13 14">
    <name type="scientific">Shewanella salipaludis</name>
    <dbReference type="NCBI Taxonomy" id="2723052"/>
    <lineage>
        <taxon>Bacteria</taxon>
        <taxon>Pseudomonadati</taxon>
        <taxon>Pseudomonadota</taxon>
        <taxon>Gammaproteobacteria</taxon>
        <taxon>Alteromonadales</taxon>
        <taxon>Shewanellaceae</taxon>
        <taxon>Shewanella</taxon>
    </lineage>
</organism>
<evidence type="ECO:0000256" key="8">
    <source>
        <dbReference type="ARBA" id="ARBA00023237"/>
    </source>
</evidence>
<dbReference type="Proteomes" id="UP000737113">
    <property type="component" value="Unassembled WGS sequence"/>
</dbReference>
<evidence type="ECO:0000256" key="7">
    <source>
        <dbReference type="ARBA" id="ARBA00023136"/>
    </source>
</evidence>
<dbReference type="Pfam" id="PF17243">
    <property type="entry name" value="POTRA_TamA_1"/>
    <property type="match status" value="1"/>
</dbReference>
<evidence type="ECO:0000256" key="3">
    <source>
        <dbReference type="ARBA" id="ARBA00015419"/>
    </source>
</evidence>
<evidence type="ECO:0000256" key="10">
    <source>
        <dbReference type="ARBA" id="ARBA00093548"/>
    </source>
</evidence>
<sequence>MLVSWVLSCRYAHADAAWLTLNIEGVEGKLAQNVLAHLGPLPDSAVQRRAYLFNVESNVSAALESLGYYHGRLEKEVVETDSGPWPLTLKITPGEPTRLQWVDIQFAGEILDDDAFDTWLDLIPLEPGDILDHGQYTDMKSQLLGLAFSRGYFDGKLTRSEIKVNRDLDLAQISLHYDSGQRYHLGEIGFEGHTLEPGFLERLIPFEPHAAYSNKRLNALNGKLLDTGYFANIKVLPQIDKLAQGQVPVRVELTPRADHAIELGLGADIGKSADNVIEPRVRVTWRTPQLNRYGHSQETSLEWKPDKPKFLTTYTLPLSHPLDDQLKIRLGLLRDQYGVTQDYDAAGRTFNDIGRLESSKYLLGLLRQRRLADNWLFGYSLEANREFYTQADVDYDPVFYLAGVRLSQTLRSDNSLDPKSGFRQIYSFEYGDPELGSQTRLARLQARFKWIDTFFDRHRIVSRLDLGANLAEEHQLAYISPSLRYFAGGDQSIRGYSYQELGPYRDYINSQGGLSREVVGGRYLMVASLEYQYYLTQHWRLGSFIDAGNAFDNRQFEPVVSVGGGIHWISPIGPIRLDLGVGLKETDTVDRSWRIHLTMGTDL</sequence>
<feature type="domain" description="TamA POTRA" evidence="12">
    <location>
        <begin position="21"/>
        <end position="93"/>
    </location>
</feature>
<evidence type="ECO:0000313" key="13">
    <source>
        <dbReference type="EMBL" id="NMH64173.1"/>
    </source>
</evidence>
<gene>
    <name evidence="13" type="ORF">HC757_03145</name>
</gene>
<dbReference type="GO" id="GO:0009306">
    <property type="term" value="P:protein secretion"/>
    <property type="evidence" value="ECO:0007669"/>
    <property type="project" value="TreeGrafter"/>
</dbReference>
<keyword evidence="7" id="KW-0472">Membrane</keyword>
<protein>
    <recommendedName>
        <fullName evidence="3">Translocation and assembly module subunit TamA</fullName>
    </recommendedName>
    <alternativeName>
        <fullName evidence="9">Autotransporter assembly factor TamA</fullName>
    </alternativeName>
</protein>
<dbReference type="InterPro" id="IPR035243">
    <property type="entry name" value="TamA_POTRA_Dom_1"/>
</dbReference>
<dbReference type="InterPro" id="IPR000184">
    <property type="entry name" value="Bac_surfAg_D15"/>
</dbReference>
<evidence type="ECO:0000256" key="2">
    <source>
        <dbReference type="ARBA" id="ARBA00010248"/>
    </source>
</evidence>
<dbReference type="Gene3D" id="3.10.20.310">
    <property type="entry name" value="membrane protein fhac"/>
    <property type="match status" value="3"/>
</dbReference>
<dbReference type="GO" id="GO:0009279">
    <property type="term" value="C:cell outer membrane"/>
    <property type="evidence" value="ECO:0007669"/>
    <property type="project" value="UniProtKB-SubCell"/>
</dbReference>
<evidence type="ECO:0000256" key="1">
    <source>
        <dbReference type="ARBA" id="ARBA00004442"/>
    </source>
</evidence>
<evidence type="ECO:0000256" key="6">
    <source>
        <dbReference type="ARBA" id="ARBA00022729"/>
    </source>
</evidence>
<evidence type="ECO:0000259" key="11">
    <source>
        <dbReference type="Pfam" id="PF01103"/>
    </source>
</evidence>
<accession>A0A972FQA7</accession>
<dbReference type="PANTHER" id="PTHR12815">
    <property type="entry name" value="SORTING AND ASSEMBLY MACHINERY SAMM50 PROTEIN FAMILY MEMBER"/>
    <property type="match status" value="1"/>
</dbReference>
<dbReference type="RefSeq" id="WP_169562868.1">
    <property type="nucleotide sequence ID" value="NZ_JAAXYH010000002.1"/>
</dbReference>
<dbReference type="AlphaFoldDB" id="A0A972FQA7"/>
<dbReference type="Pfam" id="PF01103">
    <property type="entry name" value="Omp85"/>
    <property type="match status" value="1"/>
</dbReference>
<feature type="domain" description="Bacterial surface antigen (D15)" evidence="11">
    <location>
        <begin position="412"/>
        <end position="602"/>
    </location>
</feature>
<evidence type="ECO:0000256" key="9">
    <source>
        <dbReference type="ARBA" id="ARBA00033063"/>
    </source>
</evidence>
<comment type="similarity">
    <text evidence="2">Belongs to the TamA family.</text>
</comment>
<keyword evidence="14" id="KW-1185">Reference proteome</keyword>
<keyword evidence="6" id="KW-0732">Signal</keyword>
<evidence type="ECO:0000256" key="5">
    <source>
        <dbReference type="ARBA" id="ARBA00022692"/>
    </source>
</evidence>
<dbReference type="PANTHER" id="PTHR12815:SF47">
    <property type="entry name" value="TRANSLOCATION AND ASSEMBLY MODULE SUBUNIT TAMA"/>
    <property type="match status" value="1"/>
</dbReference>
<evidence type="ECO:0000259" key="12">
    <source>
        <dbReference type="Pfam" id="PF17243"/>
    </source>
</evidence>
<dbReference type="EMBL" id="JAAXYH010000002">
    <property type="protein sequence ID" value="NMH64173.1"/>
    <property type="molecule type" value="Genomic_DNA"/>
</dbReference>
<dbReference type="GO" id="GO:0097347">
    <property type="term" value="C:TAM protein secretion complex"/>
    <property type="evidence" value="ECO:0007669"/>
    <property type="project" value="TreeGrafter"/>
</dbReference>
<keyword evidence="4" id="KW-1134">Transmembrane beta strand</keyword>
<name>A0A972FQA7_9GAMM</name>
<reference evidence="13" key="1">
    <citation type="submission" date="2020-04" db="EMBL/GenBank/DDBJ databases">
        <title>Description of Shewanella salipaludis sp. nov., isolated from a salt marsh.</title>
        <authorList>
            <person name="Park S."/>
            <person name="Yoon J.-H."/>
        </authorList>
    </citation>
    <scope>NUCLEOTIDE SEQUENCE</scope>
    <source>
        <strain evidence="13">SHSM-M6</strain>
    </source>
</reference>
<comment type="subunit">
    <text evidence="10">Interacts with TamB to form the translocation and assembly module (TAM).</text>
</comment>
<comment type="subcellular location">
    <subcellularLocation>
        <location evidence="1">Cell outer membrane</location>
    </subcellularLocation>
</comment>
<comment type="caution">
    <text evidence="13">The sequence shown here is derived from an EMBL/GenBank/DDBJ whole genome shotgun (WGS) entry which is preliminary data.</text>
</comment>
<dbReference type="InterPro" id="IPR039910">
    <property type="entry name" value="D15-like"/>
</dbReference>
<dbReference type="Gene3D" id="2.40.160.50">
    <property type="entry name" value="membrane protein fhac: a member of the omp85/tpsb transporter family"/>
    <property type="match status" value="1"/>
</dbReference>
<evidence type="ECO:0000313" key="14">
    <source>
        <dbReference type="Proteomes" id="UP000737113"/>
    </source>
</evidence>
<proteinExistence type="inferred from homology"/>
<keyword evidence="8" id="KW-0998">Cell outer membrane</keyword>